<gene>
    <name evidence="3" type="ORF">CALCODRAFT_526844</name>
</gene>
<feature type="compositionally biased region" description="Low complexity" evidence="2">
    <location>
        <begin position="524"/>
        <end position="534"/>
    </location>
</feature>
<evidence type="ECO:0000256" key="1">
    <source>
        <dbReference type="SAM" id="Coils"/>
    </source>
</evidence>
<feature type="compositionally biased region" description="Low complexity" evidence="2">
    <location>
        <begin position="76"/>
        <end position="96"/>
    </location>
</feature>
<keyword evidence="4" id="KW-1185">Reference proteome</keyword>
<sequence length="636" mass="70404">MPDSVEDLPPRSSPFWSCPSASPIEEYDGDGFNGGAYIDGAVQPPEYKKRTTHSLSENARAITRGAELALSRVDQGSGASTSRAGPAPSGSAGSSTETPRYIHQTYAMDSVHRILVVPTGQEPRKLHLDELEEAVLSKQDELRAKELALEKIRVNRDQIHDEQRKKLRVEFAALGVSQVDFEKHKEKEMKLIQDERKRLELERERVRSLTRTTISHPTSAATSDHTPKLPLPGSSNEDDQSANAQYLENVKRMDEVRAQLQAECKRLKNELEVMRNTLAETHGQLASANDRATLAHERMTTAIQDRGDAVVAAEALRKDKMSVDNALEASNRLVAQLKDEIRESIRAKGLSETSIRRLTAELDKTKRELATVRDAAVSRPLQNAAGITSEVSRGLKGVFHRAATTDCSDCQVLTAKVEQLSREMDNANSQLATYENNITTLQTSKAELEGRYQKITAELTTVSINLEATSNDNTEIRAALAVKTASADALSAELMRMKDKFQRAREKNRRLIEEVDSRENAGPAQDEAAAQQEDTSGRAQTPSCNESNGNNTIASPSCPTRKGRPLRRFCCDLLISTYREYVAEGVTDLAPHQIPATQIEDPILADRMIDFRKPKTCPRNAAIKKAVVQKVYSAIR</sequence>
<dbReference type="InParanoid" id="A0A165EAT6"/>
<feature type="compositionally biased region" description="Polar residues" evidence="2">
    <location>
        <begin position="214"/>
        <end position="224"/>
    </location>
</feature>
<accession>A0A165EAT6</accession>
<evidence type="ECO:0000256" key="2">
    <source>
        <dbReference type="SAM" id="MobiDB-lite"/>
    </source>
</evidence>
<organism evidence="3 4">
    <name type="scientific">Calocera cornea HHB12733</name>
    <dbReference type="NCBI Taxonomy" id="1353952"/>
    <lineage>
        <taxon>Eukaryota</taxon>
        <taxon>Fungi</taxon>
        <taxon>Dikarya</taxon>
        <taxon>Basidiomycota</taxon>
        <taxon>Agaricomycotina</taxon>
        <taxon>Dacrymycetes</taxon>
        <taxon>Dacrymycetales</taxon>
        <taxon>Dacrymycetaceae</taxon>
        <taxon>Calocera</taxon>
    </lineage>
</organism>
<dbReference type="EMBL" id="KV424014">
    <property type="protein sequence ID" value="KZT54453.1"/>
    <property type="molecule type" value="Genomic_DNA"/>
</dbReference>
<reference evidence="3 4" key="1">
    <citation type="journal article" date="2016" name="Mol. Biol. Evol.">
        <title>Comparative Genomics of Early-Diverging Mushroom-Forming Fungi Provides Insights into the Origins of Lignocellulose Decay Capabilities.</title>
        <authorList>
            <person name="Nagy L.G."/>
            <person name="Riley R."/>
            <person name="Tritt A."/>
            <person name="Adam C."/>
            <person name="Daum C."/>
            <person name="Floudas D."/>
            <person name="Sun H."/>
            <person name="Yadav J.S."/>
            <person name="Pangilinan J."/>
            <person name="Larsson K.H."/>
            <person name="Matsuura K."/>
            <person name="Barry K."/>
            <person name="Labutti K."/>
            <person name="Kuo R."/>
            <person name="Ohm R.A."/>
            <person name="Bhattacharya S.S."/>
            <person name="Shirouzu T."/>
            <person name="Yoshinaga Y."/>
            <person name="Martin F.M."/>
            <person name="Grigoriev I.V."/>
            <person name="Hibbett D.S."/>
        </authorList>
    </citation>
    <scope>NUCLEOTIDE SEQUENCE [LARGE SCALE GENOMIC DNA]</scope>
    <source>
        <strain evidence="3 4">HHB12733</strain>
    </source>
</reference>
<feature type="region of interest" description="Disordered" evidence="2">
    <location>
        <begin position="208"/>
        <end position="240"/>
    </location>
</feature>
<feature type="region of interest" description="Disordered" evidence="2">
    <location>
        <begin position="1"/>
        <end position="98"/>
    </location>
</feature>
<feature type="compositionally biased region" description="Basic and acidic residues" evidence="2">
    <location>
        <begin position="510"/>
        <end position="519"/>
    </location>
</feature>
<proteinExistence type="predicted"/>
<feature type="coiled-coil region" evidence="1">
    <location>
        <begin position="243"/>
        <end position="284"/>
    </location>
</feature>
<protein>
    <submittedName>
        <fullName evidence="3">Uncharacterized protein</fullName>
    </submittedName>
</protein>
<dbReference type="Proteomes" id="UP000076842">
    <property type="component" value="Unassembled WGS sequence"/>
</dbReference>
<dbReference type="AlphaFoldDB" id="A0A165EAT6"/>
<keyword evidence="1" id="KW-0175">Coiled coil</keyword>
<feature type="coiled-coil region" evidence="1">
    <location>
        <begin position="327"/>
        <end position="375"/>
    </location>
</feature>
<feature type="non-terminal residue" evidence="3">
    <location>
        <position position="636"/>
    </location>
</feature>
<feature type="coiled-coil region" evidence="1">
    <location>
        <begin position="410"/>
        <end position="458"/>
    </location>
</feature>
<feature type="compositionally biased region" description="Polar residues" evidence="2">
    <location>
        <begin position="537"/>
        <end position="558"/>
    </location>
</feature>
<feature type="region of interest" description="Disordered" evidence="2">
    <location>
        <begin position="510"/>
        <end position="561"/>
    </location>
</feature>
<evidence type="ECO:0000313" key="3">
    <source>
        <dbReference type="EMBL" id="KZT54453.1"/>
    </source>
</evidence>
<name>A0A165EAT6_9BASI</name>
<evidence type="ECO:0000313" key="4">
    <source>
        <dbReference type="Proteomes" id="UP000076842"/>
    </source>
</evidence>